<evidence type="ECO:0000256" key="1">
    <source>
        <dbReference type="SAM" id="MobiDB-lite"/>
    </source>
</evidence>
<sequence>MNFTNVLTTSQCKNEMMWSRVVVVVVELPQAVHRVLHPSYKSLGTASVTQAIPQQQQFNTSLVTVRGVEDTCKRREHTRREHTTRREQHMK</sequence>
<reference evidence="2" key="1">
    <citation type="submission" date="2023-11" db="EMBL/GenBank/DDBJ databases">
        <title>Genome assemblies of two species of porcelain crab, Petrolisthes cinctipes and Petrolisthes manimaculis (Anomura: Porcellanidae).</title>
        <authorList>
            <person name="Angst P."/>
        </authorList>
    </citation>
    <scope>NUCLEOTIDE SEQUENCE</scope>
    <source>
        <strain evidence="2">PB745_02</strain>
        <tissue evidence="2">Gill</tissue>
    </source>
</reference>
<accession>A0AAE1UKV2</accession>
<comment type="caution">
    <text evidence="2">The sequence shown here is derived from an EMBL/GenBank/DDBJ whole genome shotgun (WGS) entry which is preliminary data.</text>
</comment>
<evidence type="ECO:0000313" key="3">
    <source>
        <dbReference type="Proteomes" id="UP001292094"/>
    </source>
</evidence>
<proteinExistence type="predicted"/>
<evidence type="ECO:0000313" key="2">
    <source>
        <dbReference type="EMBL" id="KAK4324216.1"/>
    </source>
</evidence>
<dbReference type="Proteomes" id="UP001292094">
    <property type="component" value="Unassembled WGS sequence"/>
</dbReference>
<keyword evidence="3" id="KW-1185">Reference proteome</keyword>
<dbReference type="EMBL" id="JAWZYT010000373">
    <property type="protein sequence ID" value="KAK4324216.1"/>
    <property type="molecule type" value="Genomic_DNA"/>
</dbReference>
<gene>
    <name evidence="2" type="ORF">Pmani_005057</name>
</gene>
<name>A0AAE1UKV2_9EUCA</name>
<protein>
    <submittedName>
        <fullName evidence="2">Uncharacterized protein</fullName>
    </submittedName>
</protein>
<dbReference type="AlphaFoldDB" id="A0AAE1UKV2"/>
<feature type="region of interest" description="Disordered" evidence="1">
    <location>
        <begin position="69"/>
        <end position="91"/>
    </location>
</feature>
<organism evidence="2 3">
    <name type="scientific">Petrolisthes manimaculis</name>
    <dbReference type="NCBI Taxonomy" id="1843537"/>
    <lineage>
        <taxon>Eukaryota</taxon>
        <taxon>Metazoa</taxon>
        <taxon>Ecdysozoa</taxon>
        <taxon>Arthropoda</taxon>
        <taxon>Crustacea</taxon>
        <taxon>Multicrustacea</taxon>
        <taxon>Malacostraca</taxon>
        <taxon>Eumalacostraca</taxon>
        <taxon>Eucarida</taxon>
        <taxon>Decapoda</taxon>
        <taxon>Pleocyemata</taxon>
        <taxon>Anomura</taxon>
        <taxon>Galatheoidea</taxon>
        <taxon>Porcellanidae</taxon>
        <taxon>Petrolisthes</taxon>
    </lineage>
</organism>